<dbReference type="EMBL" id="UYSL01025331">
    <property type="protein sequence ID" value="VDL84356.1"/>
    <property type="molecule type" value="Genomic_DNA"/>
</dbReference>
<name>A0A0N4YTP6_NIPBR</name>
<feature type="compositionally biased region" description="Basic and acidic residues" evidence="1">
    <location>
        <begin position="253"/>
        <end position="264"/>
    </location>
</feature>
<feature type="compositionally biased region" description="Basic residues" evidence="1">
    <location>
        <begin position="335"/>
        <end position="350"/>
    </location>
</feature>
<feature type="region of interest" description="Disordered" evidence="1">
    <location>
        <begin position="1"/>
        <end position="51"/>
    </location>
</feature>
<feature type="region of interest" description="Disordered" evidence="1">
    <location>
        <begin position="497"/>
        <end position="524"/>
    </location>
</feature>
<gene>
    <name evidence="2" type="ORF">NBR_LOCUS20619</name>
</gene>
<proteinExistence type="predicted"/>
<feature type="compositionally biased region" description="Polar residues" evidence="1">
    <location>
        <begin position="84"/>
        <end position="93"/>
    </location>
</feature>
<dbReference type="Proteomes" id="UP000271162">
    <property type="component" value="Unassembled WGS sequence"/>
</dbReference>
<evidence type="ECO:0000313" key="2">
    <source>
        <dbReference type="EMBL" id="VDL84356.1"/>
    </source>
</evidence>
<feature type="compositionally biased region" description="Basic and acidic residues" evidence="1">
    <location>
        <begin position="26"/>
        <end position="51"/>
    </location>
</feature>
<sequence>NGCTEENEDDDFDVDELECVDEAAEDDRRDRERYERRHRYPRDEPSRHLNAREKVRVSMVVLFRVFGQSELLDDEVGSGDSDYGDTTSASGESHTGEYQDPVDVNLLPRVHGGTDVDDDFPDLCEDIDVDAMRRAAAAADVVLPDYEPESSHVNSSPSTRQAPASNGFGQREDARIRNYTTSSSARGYYRVAGRDDRRDEARHRHHHYVGRDKHGSTRYSRTEHVDSKSTGADRHRERSAATREARPSTSSGIHHEESHGREDSAIISVKGPLARGWCTGEEEEEEEEKEALRSNVPTLSKPDSESSSRSKYRVEAVTDGAKRKADDGEEGSPSRHSKVHRASSPSRRKHSDSTRAEADSSLKSEKDSRRDSGSYHSRRDVRSPKRTATTSHFQQKSATANDITEKIPSLLDICIDEPPPSSQSVPSSLPHDSVSRDSLPMSASGKQHQRNAREHVNEGERVVPKTRSLLDLDLPPPDRDTMRRYAIVLNGYELTKRHSRSRTGTELRSQAGTKKNSGVIAETN</sequence>
<feature type="compositionally biased region" description="Basic and acidic residues" evidence="1">
    <location>
        <begin position="351"/>
        <end position="383"/>
    </location>
</feature>
<feature type="compositionally biased region" description="Basic and acidic residues" evidence="1">
    <location>
        <begin position="302"/>
        <end position="326"/>
    </location>
</feature>
<feature type="compositionally biased region" description="Basic and acidic residues" evidence="1">
    <location>
        <begin position="192"/>
        <end position="202"/>
    </location>
</feature>
<feature type="compositionally biased region" description="Acidic residues" evidence="1">
    <location>
        <begin position="1"/>
        <end position="25"/>
    </location>
</feature>
<dbReference type="WBParaSite" id="NBR_0002061801-mRNA-1">
    <property type="protein sequence ID" value="NBR_0002061801-mRNA-1"/>
    <property type="gene ID" value="NBR_0002061801"/>
</dbReference>
<feature type="compositionally biased region" description="Polar residues" evidence="1">
    <location>
        <begin position="151"/>
        <end position="168"/>
    </location>
</feature>
<protein>
    <submittedName>
        <fullName evidence="4">Protein kinase domain-containing protein</fullName>
    </submittedName>
</protein>
<accession>A0A0N4YTP6</accession>
<reference evidence="2 3" key="2">
    <citation type="submission" date="2018-11" db="EMBL/GenBank/DDBJ databases">
        <authorList>
            <consortium name="Pathogen Informatics"/>
        </authorList>
    </citation>
    <scope>NUCLEOTIDE SEQUENCE [LARGE SCALE GENOMIC DNA]</scope>
</reference>
<feature type="compositionally biased region" description="Basic and acidic residues" evidence="1">
    <location>
        <begin position="209"/>
        <end position="246"/>
    </location>
</feature>
<feature type="compositionally biased region" description="Polar residues" evidence="1">
    <location>
        <begin position="502"/>
        <end position="524"/>
    </location>
</feature>
<dbReference type="STRING" id="27835.A0A0N4YTP6"/>
<feature type="compositionally biased region" description="Acidic residues" evidence="1">
    <location>
        <begin position="280"/>
        <end position="289"/>
    </location>
</feature>
<feature type="compositionally biased region" description="Basic and acidic residues" evidence="1">
    <location>
        <begin position="451"/>
        <end position="463"/>
    </location>
</feature>
<evidence type="ECO:0000313" key="4">
    <source>
        <dbReference type="WBParaSite" id="NBR_0002061801-mRNA-1"/>
    </source>
</evidence>
<organism evidence="4">
    <name type="scientific">Nippostrongylus brasiliensis</name>
    <name type="common">Rat hookworm</name>
    <dbReference type="NCBI Taxonomy" id="27835"/>
    <lineage>
        <taxon>Eukaryota</taxon>
        <taxon>Metazoa</taxon>
        <taxon>Ecdysozoa</taxon>
        <taxon>Nematoda</taxon>
        <taxon>Chromadorea</taxon>
        <taxon>Rhabditida</taxon>
        <taxon>Rhabditina</taxon>
        <taxon>Rhabditomorpha</taxon>
        <taxon>Strongyloidea</taxon>
        <taxon>Heligmosomidae</taxon>
        <taxon>Nippostrongylus</taxon>
    </lineage>
</organism>
<dbReference type="AlphaFoldDB" id="A0A0N4YTP6"/>
<feature type="region of interest" description="Disordered" evidence="1">
    <location>
        <begin position="143"/>
        <end position="479"/>
    </location>
</feature>
<feature type="region of interest" description="Disordered" evidence="1">
    <location>
        <begin position="73"/>
        <end position="102"/>
    </location>
</feature>
<feature type="compositionally biased region" description="Polar residues" evidence="1">
    <location>
        <begin position="386"/>
        <end position="402"/>
    </location>
</feature>
<reference evidence="4" key="1">
    <citation type="submission" date="2017-02" db="UniProtKB">
        <authorList>
            <consortium name="WormBaseParasite"/>
        </authorList>
    </citation>
    <scope>IDENTIFICATION</scope>
</reference>
<evidence type="ECO:0000313" key="3">
    <source>
        <dbReference type="Proteomes" id="UP000271162"/>
    </source>
</evidence>
<evidence type="ECO:0000256" key="1">
    <source>
        <dbReference type="SAM" id="MobiDB-lite"/>
    </source>
</evidence>
<dbReference type="OMA" id="IHHEESH"/>
<keyword evidence="3" id="KW-1185">Reference proteome</keyword>